<evidence type="ECO:0000256" key="2">
    <source>
        <dbReference type="ARBA" id="ARBA00022723"/>
    </source>
</evidence>
<evidence type="ECO:0000259" key="7">
    <source>
        <dbReference type="Pfam" id="PF00867"/>
    </source>
</evidence>
<dbReference type="SUPFAM" id="SSF88723">
    <property type="entry name" value="PIN domain-like"/>
    <property type="match status" value="1"/>
</dbReference>
<keyword evidence="1" id="KW-0597">Phosphoprotein</keyword>
<dbReference type="InterPro" id="IPR006084">
    <property type="entry name" value="XPG/Rad2"/>
</dbReference>
<organism evidence="8 9">
    <name type="scientific">Hondaea fermentalgiana</name>
    <dbReference type="NCBI Taxonomy" id="2315210"/>
    <lineage>
        <taxon>Eukaryota</taxon>
        <taxon>Sar</taxon>
        <taxon>Stramenopiles</taxon>
        <taxon>Bigyra</taxon>
        <taxon>Labyrinthulomycetes</taxon>
        <taxon>Thraustochytrida</taxon>
        <taxon>Thraustochytriidae</taxon>
        <taxon>Hondaea</taxon>
    </lineage>
</organism>
<keyword evidence="4" id="KW-0460">Magnesium</keyword>
<dbReference type="Pfam" id="PF00867">
    <property type="entry name" value="XPG_I"/>
    <property type="match status" value="1"/>
</dbReference>
<dbReference type="PANTHER" id="PTHR11081">
    <property type="entry name" value="FLAP ENDONUCLEASE FAMILY MEMBER"/>
    <property type="match status" value="1"/>
</dbReference>
<comment type="caution">
    <text evidence="8">The sequence shown here is derived from an EMBL/GenBank/DDBJ whole genome shotgun (WGS) entry which is preliminary data.</text>
</comment>
<dbReference type="GO" id="GO:0017108">
    <property type="term" value="F:5'-flap endonuclease activity"/>
    <property type="evidence" value="ECO:0007669"/>
    <property type="project" value="TreeGrafter"/>
</dbReference>
<evidence type="ECO:0000313" key="9">
    <source>
        <dbReference type="Proteomes" id="UP000241890"/>
    </source>
</evidence>
<keyword evidence="9" id="KW-1185">Reference proteome</keyword>
<dbReference type="Proteomes" id="UP000241890">
    <property type="component" value="Unassembled WGS sequence"/>
</dbReference>
<dbReference type="InterPro" id="IPR006086">
    <property type="entry name" value="XPG-I_dom"/>
</dbReference>
<evidence type="ECO:0000256" key="1">
    <source>
        <dbReference type="ARBA" id="ARBA00022553"/>
    </source>
</evidence>
<dbReference type="OrthoDB" id="26491at2759"/>
<reference evidence="8 9" key="1">
    <citation type="submission" date="2017-12" db="EMBL/GenBank/DDBJ databases">
        <title>Sequencing, de novo assembly and annotation of complete genome of a new Thraustochytrid species, strain FCC1311.</title>
        <authorList>
            <person name="Sedici K."/>
            <person name="Godart F."/>
            <person name="Aiese Cigliano R."/>
            <person name="Sanseverino W."/>
            <person name="Barakat M."/>
            <person name="Ortet P."/>
            <person name="Marechal E."/>
            <person name="Cagnac O."/>
            <person name="Amato A."/>
        </authorList>
    </citation>
    <scope>NUCLEOTIDE SEQUENCE [LARGE SCALE GENOMIC DNA]</scope>
</reference>
<evidence type="ECO:0000256" key="5">
    <source>
        <dbReference type="ARBA" id="ARBA00023128"/>
    </source>
</evidence>
<evidence type="ECO:0000256" key="4">
    <source>
        <dbReference type="ARBA" id="ARBA00022842"/>
    </source>
</evidence>
<gene>
    <name evidence="8" type="ORF">FCC1311_114682</name>
</gene>
<proteinExistence type="predicted"/>
<keyword evidence="3 8" id="KW-0255">Endonuclease</keyword>
<keyword evidence="2" id="KW-0479">Metal-binding</keyword>
<dbReference type="GO" id="GO:0046872">
    <property type="term" value="F:metal ion binding"/>
    <property type="evidence" value="ECO:0007669"/>
    <property type="project" value="UniProtKB-KW"/>
</dbReference>
<dbReference type="Pfam" id="PF00752">
    <property type="entry name" value="XPG_N"/>
    <property type="match status" value="1"/>
</dbReference>
<dbReference type="AlphaFoldDB" id="A0A2R5GXE8"/>
<feature type="non-terminal residue" evidence="8">
    <location>
        <position position="412"/>
    </location>
</feature>
<protein>
    <submittedName>
        <fullName evidence="8">Flap endonuclease 1</fullName>
    </submittedName>
</protein>
<keyword evidence="3 8" id="KW-0540">Nuclease</keyword>
<dbReference type="PANTHER" id="PTHR11081:SF9">
    <property type="entry name" value="FLAP ENDONUCLEASE 1"/>
    <property type="match status" value="1"/>
</dbReference>
<dbReference type="EMBL" id="BEYU01000527">
    <property type="protein sequence ID" value="GBG35245.1"/>
    <property type="molecule type" value="Genomic_DNA"/>
</dbReference>
<evidence type="ECO:0000256" key="3">
    <source>
        <dbReference type="ARBA" id="ARBA00022759"/>
    </source>
</evidence>
<accession>A0A2R5GXE8</accession>
<dbReference type="InterPro" id="IPR006085">
    <property type="entry name" value="XPG_DNA_repair_N"/>
</dbReference>
<dbReference type="Gene3D" id="3.40.50.1010">
    <property type="entry name" value="5'-nuclease"/>
    <property type="match status" value="1"/>
</dbReference>
<dbReference type="InterPro" id="IPR029060">
    <property type="entry name" value="PIN-like_dom_sf"/>
</dbReference>
<dbReference type="PRINTS" id="PR00853">
    <property type="entry name" value="XPGRADSUPER"/>
</dbReference>
<feature type="domain" description="XPG N-terminal" evidence="6">
    <location>
        <begin position="1"/>
        <end position="69"/>
    </location>
</feature>
<dbReference type="InParanoid" id="A0A2R5GXE8"/>
<name>A0A2R5GXE8_9STRA</name>
<feature type="non-terminal residue" evidence="8">
    <location>
        <position position="1"/>
    </location>
</feature>
<keyword evidence="5" id="KW-0496">Mitochondrion</keyword>
<evidence type="ECO:0000313" key="8">
    <source>
        <dbReference type="EMBL" id="GBG35245.1"/>
    </source>
</evidence>
<feature type="domain" description="XPG-I" evidence="7">
    <location>
        <begin position="119"/>
        <end position="160"/>
    </location>
</feature>
<keyword evidence="3 8" id="KW-0378">Hydrolase</keyword>
<sequence>IDALVWLHMYVSVQHEEVSKGNFTSVVQGFIGRLKKLKKWGARPIVVFNGVSNEMKANTNSARSNKRDKMVKGLMEDLQACLNAGEEPSTALMEKISQANAGVTRDLVYAVIRQLRVEGYPYVVAPYEADHTLAALLHEGFIQYIISVDSDMLVHHGGNVVVIPPGFWQDGLGILYDPAANTAPADESTALCDRPRDLGLIIDRVVGQHACEPREAAAAVCLAYALLVDSDYHNLKGVGAETALFVMELLLHRRVTLESWKDPDQLADILCNNYAKQLRKEDVVSDMKRAKGGLLGGIALHLAKREINHLDEKVAIDTGCIGRFGKTSFDREQVDLISLGLLCMRDGCGCQREKPKHHDVGPGYSVIQPQDTVHPVQLTEDLIIGAKMCEEHVDSASRAQLARWLRTRGQFA</sequence>
<evidence type="ECO:0000259" key="6">
    <source>
        <dbReference type="Pfam" id="PF00752"/>
    </source>
</evidence>